<evidence type="ECO:0000313" key="1">
    <source>
        <dbReference type="EMBL" id="GGG83796.1"/>
    </source>
</evidence>
<sequence>MNARIDRDHVRSLITQGVTTRVIAEQLGCHPDSIRRIRVELGLSHPYRGRPMTEERLHTIWQMLYDGWSHKEIHATEGADAETIRRYFPRTAWTHHEAGEHRAVLRSIETAPTYATGAIKLGINHINYDPIAERRQHRQRRTHKAAA</sequence>
<gene>
    <name evidence="1" type="ORF">GCM10011577_01560</name>
</gene>
<protein>
    <submittedName>
        <fullName evidence="1">Uncharacterized protein</fullName>
    </submittedName>
</protein>
<accession>A0ABQ1X982</accession>
<proteinExistence type="predicted"/>
<comment type="caution">
    <text evidence="1">The sequence shown here is derived from an EMBL/GenBank/DDBJ whole genome shotgun (WGS) entry which is preliminary data.</text>
</comment>
<dbReference type="Proteomes" id="UP000596938">
    <property type="component" value="Unassembled WGS sequence"/>
</dbReference>
<dbReference type="EMBL" id="BMKU01000001">
    <property type="protein sequence ID" value="GGG83796.1"/>
    <property type="molecule type" value="Genomic_DNA"/>
</dbReference>
<dbReference type="RefSeq" id="WP_188808656.1">
    <property type="nucleotide sequence ID" value="NZ_BAAAWV010000001.1"/>
</dbReference>
<keyword evidence="2" id="KW-1185">Reference proteome</keyword>
<evidence type="ECO:0000313" key="2">
    <source>
        <dbReference type="Proteomes" id="UP000596938"/>
    </source>
</evidence>
<reference evidence="2" key="1">
    <citation type="journal article" date="2019" name="Int. J. Syst. Evol. Microbiol.">
        <title>The Global Catalogue of Microorganisms (GCM) 10K type strain sequencing project: providing services to taxonomists for standard genome sequencing and annotation.</title>
        <authorList>
            <consortium name="The Broad Institute Genomics Platform"/>
            <consortium name="The Broad Institute Genome Sequencing Center for Infectious Disease"/>
            <person name="Wu L."/>
            <person name="Ma J."/>
        </authorList>
    </citation>
    <scope>NUCLEOTIDE SEQUENCE [LARGE SCALE GENOMIC DNA]</scope>
    <source>
        <strain evidence="2">CGMCC 1.1927</strain>
    </source>
</reference>
<name>A0ABQ1X982_9MICC</name>
<organism evidence="1 2">
    <name type="scientific">Pseudarthrobacter polychromogenes</name>
    <dbReference type="NCBI Taxonomy" id="1676"/>
    <lineage>
        <taxon>Bacteria</taxon>
        <taxon>Bacillati</taxon>
        <taxon>Actinomycetota</taxon>
        <taxon>Actinomycetes</taxon>
        <taxon>Micrococcales</taxon>
        <taxon>Micrococcaceae</taxon>
        <taxon>Pseudarthrobacter</taxon>
    </lineage>
</organism>